<accession>A0A517LK89</accession>
<evidence type="ECO:0000313" key="1">
    <source>
        <dbReference type="EMBL" id="QDS76060.1"/>
    </source>
</evidence>
<name>A0A517LK89_9PEZI</name>
<protein>
    <submittedName>
        <fullName evidence="1">Uncharacterized protein</fullName>
    </submittedName>
</protein>
<organism evidence="1 2">
    <name type="scientific">Venturia effusa</name>
    <dbReference type="NCBI Taxonomy" id="50376"/>
    <lineage>
        <taxon>Eukaryota</taxon>
        <taxon>Fungi</taxon>
        <taxon>Dikarya</taxon>
        <taxon>Ascomycota</taxon>
        <taxon>Pezizomycotina</taxon>
        <taxon>Dothideomycetes</taxon>
        <taxon>Pleosporomycetidae</taxon>
        <taxon>Venturiales</taxon>
        <taxon>Venturiaceae</taxon>
        <taxon>Venturia</taxon>
    </lineage>
</organism>
<dbReference type="Proteomes" id="UP000316270">
    <property type="component" value="Chromosome 14"/>
</dbReference>
<dbReference type="EMBL" id="CP042198">
    <property type="protein sequence ID" value="QDS76060.1"/>
    <property type="molecule type" value="Genomic_DNA"/>
</dbReference>
<reference evidence="1 2" key="1">
    <citation type="submission" date="2019-07" db="EMBL/GenBank/DDBJ databases">
        <title>Finished genome of Venturia effusa.</title>
        <authorList>
            <person name="Young C.A."/>
            <person name="Cox M.P."/>
            <person name="Ganley A.R.D."/>
            <person name="David W.J."/>
        </authorList>
    </citation>
    <scope>NUCLEOTIDE SEQUENCE [LARGE SCALE GENOMIC DNA]</scope>
    <source>
        <strain evidence="2">albino</strain>
    </source>
</reference>
<gene>
    <name evidence="1" type="ORF">FKW77_005710</name>
</gene>
<dbReference type="OrthoDB" id="2951834at2759"/>
<dbReference type="PANTHER" id="PTHR42085:SF8">
    <property type="entry name" value="F-BOX DOMAIN-CONTAINING PROTEIN"/>
    <property type="match status" value="1"/>
</dbReference>
<dbReference type="InterPro" id="IPR038883">
    <property type="entry name" value="AN11006-like"/>
</dbReference>
<evidence type="ECO:0000313" key="2">
    <source>
        <dbReference type="Proteomes" id="UP000316270"/>
    </source>
</evidence>
<dbReference type="AlphaFoldDB" id="A0A517LK89"/>
<dbReference type="PANTHER" id="PTHR42085">
    <property type="entry name" value="F-BOX DOMAIN-CONTAINING PROTEIN"/>
    <property type="match status" value="1"/>
</dbReference>
<sequence>MERPNPTPSTDSTTQPLASLSLTTAAAMKPSPTFLGLARETREEIYKYLLIVDTTSSPKGCLIATTPEERGYLRFGEPSPEPSIYTSILFTNKQIFDESSQILYKNNKLRIRLPGFDLDEDRGNSWAQFAKVSLVIQGLEQGIFRWHERLDCVLNSLKQSTKLAELEIELEFGGFWFSHSRRFDDVQQILERFRKVKVGRSVCFSASLFLENLNSFRIPSLPYRQLRKDEVPSLFSFLEGLEEDMLKKSGKPCMAV</sequence>
<keyword evidence="2" id="KW-1185">Reference proteome</keyword>
<proteinExistence type="predicted"/>